<comment type="caution">
    <text evidence="1">The sequence shown here is derived from an EMBL/GenBank/DDBJ whole genome shotgun (WGS) entry which is preliminary data.</text>
</comment>
<evidence type="ECO:0000313" key="1">
    <source>
        <dbReference type="EMBL" id="MBA0551676.1"/>
    </source>
</evidence>
<evidence type="ECO:0000313" key="2">
    <source>
        <dbReference type="Proteomes" id="UP000593572"/>
    </source>
</evidence>
<sequence>MRGSVRRQSWRWRGVER</sequence>
<proteinExistence type="predicted"/>
<organism evidence="1 2">
    <name type="scientific">Gossypium lobatum</name>
    <dbReference type="NCBI Taxonomy" id="34289"/>
    <lineage>
        <taxon>Eukaryota</taxon>
        <taxon>Viridiplantae</taxon>
        <taxon>Streptophyta</taxon>
        <taxon>Embryophyta</taxon>
        <taxon>Tracheophyta</taxon>
        <taxon>Spermatophyta</taxon>
        <taxon>Magnoliopsida</taxon>
        <taxon>eudicotyledons</taxon>
        <taxon>Gunneridae</taxon>
        <taxon>Pentapetalae</taxon>
        <taxon>rosids</taxon>
        <taxon>malvids</taxon>
        <taxon>Malvales</taxon>
        <taxon>Malvaceae</taxon>
        <taxon>Malvoideae</taxon>
        <taxon>Gossypium</taxon>
    </lineage>
</organism>
<dbReference type="Proteomes" id="UP000593572">
    <property type="component" value="Unassembled WGS sequence"/>
</dbReference>
<keyword evidence="2" id="KW-1185">Reference proteome</keyword>
<gene>
    <name evidence="1" type="ORF">Golob_022551</name>
</gene>
<accession>A0A7J8LGV0</accession>
<dbReference type="AlphaFoldDB" id="A0A7J8LGV0"/>
<protein>
    <submittedName>
        <fullName evidence="1">Uncharacterized protein</fullName>
    </submittedName>
</protein>
<dbReference type="EMBL" id="JABEZX010000003">
    <property type="protein sequence ID" value="MBA0551676.1"/>
    <property type="molecule type" value="Genomic_DNA"/>
</dbReference>
<reference evidence="1 2" key="1">
    <citation type="journal article" date="2019" name="Genome Biol. Evol.">
        <title>Insights into the evolution of the New World diploid cottons (Gossypium, subgenus Houzingenia) based on genome sequencing.</title>
        <authorList>
            <person name="Grover C.E."/>
            <person name="Arick M.A. 2nd"/>
            <person name="Thrash A."/>
            <person name="Conover J.L."/>
            <person name="Sanders W.S."/>
            <person name="Peterson D.G."/>
            <person name="Frelichowski J.E."/>
            <person name="Scheffler J.A."/>
            <person name="Scheffler B.E."/>
            <person name="Wendel J.F."/>
        </authorList>
    </citation>
    <scope>NUCLEOTIDE SEQUENCE [LARGE SCALE GENOMIC DNA]</scope>
    <source>
        <strain evidence="1">157</strain>
        <tissue evidence="1">Leaf</tissue>
    </source>
</reference>
<name>A0A7J8LGV0_9ROSI</name>